<dbReference type="EMBL" id="AP022569">
    <property type="protein sequence ID" value="BBX48225.1"/>
    <property type="molecule type" value="Genomic_DNA"/>
</dbReference>
<dbReference type="KEGG" id="mcoo:MCOO_42400"/>
<evidence type="ECO:0000313" key="1">
    <source>
        <dbReference type="EMBL" id="BBX48225.1"/>
    </source>
</evidence>
<dbReference type="InterPro" id="IPR046036">
    <property type="entry name" value="DUF5994"/>
</dbReference>
<name>A0A7I7L1L9_9MYCO</name>
<accession>A0A7I7L1L9</accession>
<evidence type="ECO:0000313" key="2">
    <source>
        <dbReference type="Proteomes" id="UP000465866"/>
    </source>
</evidence>
<dbReference type="RefSeq" id="WP_163779850.1">
    <property type="nucleotide sequence ID" value="NZ_AP022569.1"/>
</dbReference>
<dbReference type="Proteomes" id="UP000465866">
    <property type="component" value="Chromosome"/>
</dbReference>
<proteinExistence type="predicted"/>
<dbReference type="NCBIfam" id="NF046112">
    <property type="entry name" value="MSMEG_6209_Nter"/>
    <property type="match status" value="1"/>
</dbReference>
<protein>
    <submittedName>
        <fullName evidence="1">Uncharacterized protein</fullName>
    </submittedName>
</protein>
<organism evidence="1 2">
    <name type="scientific">Mycobacterium cookii</name>
    <dbReference type="NCBI Taxonomy" id="1775"/>
    <lineage>
        <taxon>Bacteria</taxon>
        <taxon>Bacillati</taxon>
        <taxon>Actinomycetota</taxon>
        <taxon>Actinomycetes</taxon>
        <taxon>Mycobacteriales</taxon>
        <taxon>Mycobacteriaceae</taxon>
        <taxon>Mycobacterium</taxon>
    </lineage>
</organism>
<gene>
    <name evidence="1" type="ORF">MCOO_42400</name>
</gene>
<keyword evidence="2" id="KW-1185">Reference proteome</keyword>
<reference evidence="1 2" key="1">
    <citation type="journal article" date="2019" name="Emerg. Microbes Infect.">
        <title>Comprehensive subspecies identification of 175 nontuberculous mycobacteria species based on 7547 genomic profiles.</title>
        <authorList>
            <person name="Matsumoto Y."/>
            <person name="Kinjo T."/>
            <person name="Motooka D."/>
            <person name="Nabeya D."/>
            <person name="Jung N."/>
            <person name="Uechi K."/>
            <person name="Horii T."/>
            <person name="Iida T."/>
            <person name="Fujita J."/>
            <person name="Nakamura S."/>
        </authorList>
    </citation>
    <scope>NUCLEOTIDE SEQUENCE [LARGE SCALE GENOMIC DNA]</scope>
    <source>
        <strain evidence="1 2">JCM 12404</strain>
    </source>
</reference>
<sequence>MQNDLCVGQLEVDPTGTRVRVTPNRLASEHIDGAWWPRSTLMSVELPALLSSLSARLGQIVGVGYRQDGWTDTPAQIDIAGHPVQLMGFTSDEPASVIVIGHDGHHLTLRVIAPETDDQAARDALAALPGRADDSATDRKATAAARSVADVADRLARREGRNDDQRTAEIVRWCEEVAEQFESAPVQSFVPILVEHIVRNRMHQSATRPSSD</sequence>
<dbReference type="Pfam" id="PF19457">
    <property type="entry name" value="DUF5994"/>
    <property type="match status" value="1"/>
</dbReference>
<dbReference type="AlphaFoldDB" id="A0A7I7L1L9"/>